<proteinExistence type="predicted"/>
<reference evidence="2" key="1">
    <citation type="journal article" date="2012" name="PLoS ONE">
        <title>The success of Acinetobacter species; genetic, metabolic and virulence attributes.</title>
        <authorList>
            <person name="Peleg A.Y."/>
            <person name="de Breij A."/>
            <person name="Adams M.D."/>
            <person name="Cerqueira G.M."/>
            <person name="Mocali S."/>
            <person name="Galardini M."/>
            <person name="Nibbering P.H."/>
            <person name="Earl A.M."/>
            <person name="Ward D.V."/>
            <person name="Paterson D.L."/>
            <person name="Seifert H."/>
            <person name="Dijkshoorn L."/>
        </authorList>
    </citation>
    <scope>NUCLEOTIDE SEQUENCE [LARGE SCALE GENOMIC DNA]</scope>
    <source>
        <strain evidence="2">SH205</strain>
    </source>
</reference>
<name>D0SJK5_ACIJU</name>
<organism evidence="1 2">
    <name type="scientific">Acinetobacter junii SH205</name>
    <dbReference type="NCBI Taxonomy" id="575587"/>
    <lineage>
        <taxon>Bacteria</taxon>
        <taxon>Pseudomonadati</taxon>
        <taxon>Pseudomonadota</taxon>
        <taxon>Gammaproteobacteria</taxon>
        <taxon>Moraxellales</taxon>
        <taxon>Moraxellaceae</taxon>
        <taxon>Acinetobacter</taxon>
    </lineage>
</organism>
<accession>D0SJK5</accession>
<sequence length="113" mass="12892">MLIVKEECAFFKEWGLEYSRQYVAIGESDGDILPWELRLQKLVDSHDLVEGLGGLERAKLNLISSDRRLGYTHVYLHANGRYCFLDDYVDYIPDCAISIKSATQAISNIESCK</sequence>
<dbReference type="Proteomes" id="UP000018442">
    <property type="component" value="Unassembled WGS sequence"/>
</dbReference>
<evidence type="ECO:0000313" key="2">
    <source>
        <dbReference type="Proteomes" id="UP000018442"/>
    </source>
</evidence>
<protein>
    <submittedName>
        <fullName evidence="1">Uncharacterized protein</fullName>
    </submittedName>
</protein>
<evidence type="ECO:0000313" key="1">
    <source>
        <dbReference type="EMBL" id="EEY94027.1"/>
    </source>
</evidence>
<dbReference type="EMBL" id="GG705011">
    <property type="protein sequence ID" value="EEY94027.1"/>
    <property type="molecule type" value="Genomic_DNA"/>
</dbReference>
<dbReference type="AlphaFoldDB" id="D0SJK5"/>
<dbReference type="HOGENOM" id="CLU_2128045_0_0_6"/>
<gene>
    <name evidence="1" type="ORF">HMPREF0026_01303</name>
</gene>